<protein>
    <submittedName>
        <fullName evidence="1">Uncharacterized protein</fullName>
    </submittedName>
</protein>
<dbReference type="EMBL" id="BMKK01000006">
    <property type="protein sequence ID" value="GGD66063.1"/>
    <property type="molecule type" value="Genomic_DNA"/>
</dbReference>
<dbReference type="Proteomes" id="UP000609064">
    <property type="component" value="Unassembled WGS sequence"/>
</dbReference>
<reference evidence="1" key="2">
    <citation type="submission" date="2020-09" db="EMBL/GenBank/DDBJ databases">
        <authorList>
            <person name="Sun Q."/>
            <person name="Zhou Y."/>
        </authorList>
    </citation>
    <scope>NUCLEOTIDE SEQUENCE</scope>
    <source>
        <strain evidence="1">CGMCC 1.15958</strain>
    </source>
</reference>
<dbReference type="AlphaFoldDB" id="A0A916YYN1"/>
<name>A0A916YYN1_9BACT</name>
<proteinExistence type="predicted"/>
<accession>A0A916YYN1</accession>
<evidence type="ECO:0000313" key="2">
    <source>
        <dbReference type="Proteomes" id="UP000609064"/>
    </source>
</evidence>
<gene>
    <name evidence="1" type="ORF">GCM10011514_32620</name>
</gene>
<dbReference type="RefSeq" id="WP_188767405.1">
    <property type="nucleotide sequence ID" value="NZ_BMKK01000006.1"/>
</dbReference>
<organism evidence="1 2">
    <name type="scientific">Emticicia aquatilis</name>
    <dbReference type="NCBI Taxonomy" id="1537369"/>
    <lineage>
        <taxon>Bacteria</taxon>
        <taxon>Pseudomonadati</taxon>
        <taxon>Bacteroidota</taxon>
        <taxon>Cytophagia</taxon>
        <taxon>Cytophagales</taxon>
        <taxon>Leadbetterellaceae</taxon>
        <taxon>Emticicia</taxon>
    </lineage>
</organism>
<reference evidence="1" key="1">
    <citation type="journal article" date="2014" name="Int. J. Syst. Evol. Microbiol.">
        <title>Complete genome sequence of Corynebacterium casei LMG S-19264T (=DSM 44701T), isolated from a smear-ripened cheese.</title>
        <authorList>
            <consortium name="US DOE Joint Genome Institute (JGI-PGF)"/>
            <person name="Walter F."/>
            <person name="Albersmeier A."/>
            <person name="Kalinowski J."/>
            <person name="Ruckert C."/>
        </authorList>
    </citation>
    <scope>NUCLEOTIDE SEQUENCE</scope>
    <source>
        <strain evidence="1">CGMCC 1.15958</strain>
    </source>
</reference>
<evidence type="ECO:0000313" key="1">
    <source>
        <dbReference type="EMBL" id="GGD66063.1"/>
    </source>
</evidence>
<comment type="caution">
    <text evidence="1">The sequence shown here is derived from an EMBL/GenBank/DDBJ whole genome shotgun (WGS) entry which is preliminary data.</text>
</comment>
<sequence length="77" mass="8836">MYWQINANTSKIITIIFIAKVNLKTPQSVQLYLSDIKGNTIKEYSFVGVEGMNNFEINIQYKVTIESIYNIRCQAGI</sequence>
<keyword evidence="2" id="KW-1185">Reference proteome</keyword>